<proteinExistence type="predicted"/>
<evidence type="ECO:0000313" key="2">
    <source>
        <dbReference type="Proteomes" id="UP001597387"/>
    </source>
</evidence>
<reference evidence="2" key="1">
    <citation type="journal article" date="2019" name="Int. J. Syst. Evol. Microbiol.">
        <title>The Global Catalogue of Microorganisms (GCM) 10K type strain sequencing project: providing services to taxonomists for standard genome sequencing and annotation.</title>
        <authorList>
            <consortium name="The Broad Institute Genomics Platform"/>
            <consortium name="The Broad Institute Genome Sequencing Center for Infectious Disease"/>
            <person name="Wu L."/>
            <person name="Ma J."/>
        </authorList>
    </citation>
    <scope>NUCLEOTIDE SEQUENCE [LARGE SCALE GENOMIC DNA]</scope>
    <source>
        <strain evidence="2">KCTC 42217</strain>
    </source>
</reference>
<accession>A0ABW4ZQU7</accession>
<keyword evidence="2" id="KW-1185">Reference proteome</keyword>
<gene>
    <name evidence="1" type="ORF">ACFSJU_17435</name>
</gene>
<protein>
    <submittedName>
        <fullName evidence="1">Uncharacterized protein</fullName>
    </submittedName>
</protein>
<dbReference type="RefSeq" id="WP_255904378.1">
    <property type="nucleotide sequence ID" value="NZ_JAFMZO010000004.1"/>
</dbReference>
<name>A0ABW4ZQU7_9SPHI</name>
<dbReference type="EMBL" id="JBHUHZ010000003">
    <property type="protein sequence ID" value="MFD2164196.1"/>
    <property type="molecule type" value="Genomic_DNA"/>
</dbReference>
<evidence type="ECO:0000313" key="1">
    <source>
        <dbReference type="EMBL" id="MFD2164196.1"/>
    </source>
</evidence>
<comment type="caution">
    <text evidence="1">The sequence shown here is derived from an EMBL/GenBank/DDBJ whole genome shotgun (WGS) entry which is preliminary data.</text>
</comment>
<dbReference type="Proteomes" id="UP001597387">
    <property type="component" value="Unassembled WGS sequence"/>
</dbReference>
<organism evidence="1 2">
    <name type="scientific">Paradesertivirga mongoliensis</name>
    <dbReference type="NCBI Taxonomy" id="2100740"/>
    <lineage>
        <taxon>Bacteria</taxon>
        <taxon>Pseudomonadati</taxon>
        <taxon>Bacteroidota</taxon>
        <taxon>Sphingobacteriia</taxon>
        <taxon>Sphingobacteriales</taxon>
        <taxon>Sphingobacteriaceae</taxon>
        <taxon>Paradesertivirga</taxon>
    </lineage>
</organism>
<sequence length="145" mass="17590">MKPPKHKAFARYQELAEEYTTTSQTITLSIPGNLRMLCSLFGTSPKQILTDFMWTLSLMPDYGSPEQRKAAIHYFIQRGYAQQHYPEEDIHQIFRELEAKSILWPDIHDTHLNPEQRHLQCLWSNMWMEYWFEKWFWKHRKGEEK</sequence>